<protein>
    <submittedName>
        <fullName evidence="3">Oxoglutarate dehydrogenase inhibitor</fullName>
    </submittedName>
</protein>
<accession>U1PY27</accession>
<evidence type="ECO:0000313" key="4">
    <source>
        <dbReference type="Proteomes" id="UP000016481"/>
    </source>
</evidence>
<evidence type="ECO:0000313" key="3">
    <source>
        <dbReference type="EMBL" id="ERH14964.1"/>
    </source>
</evidence>
<dbReference type="AlphaFoldDB" id="U1PY27"/>
<dbReference type="SMART" id="SM00240">
    <property type="entry name" value="FHA"/>
    <property type="match status" value="1"/>
</dbReference>
<keyword evidence="1" id="KW-0597">Phosphoprotein</keyword>
<proteinExistence type="predicted"/>
<dbReference type="InterPro" id="IPR008984">
    <property type="entry name" value="SMAD_FHA_dom_sf"/>
</dbReference>
<evidence type="ECO:0000259" key="2">
    <source>
        <dbReference type="PROSITE" id="PS50006"/>
    </source>
</evidence>
<gene>
    <name evidence="3" type="ORF">HMPREF1978_01347</name>
</gene>
<dbReference type="PANTHER" id="PTHR23308">
    <property type="entry name" value="NUCLEAR INHIBITOR OF PROTEIN PHOSPHATASE-1"/>
    <property type="match status" value="1"/>
</dbReference>
<comment type="caution">
    <text evidence="3">The sequence shown here is derived from an EMBL/GenBank/DDBJ whole genome shotgun (WGS) entry which is preliminary data.</text>
</comment>
<dbReference type="InterPro" id="IPR050923">
    <property type="entry name" value="Cell_Proc_Reg/RNA_Proc"/>
</dbReference>
<dbReference type="SUPFAM" id="SSF49879">
    <property type="entry name" value="SMAD/FHA domain"/>
    <property type="match status" value="1"/>
</dbReference>
<dbReference type="InterPro" id="IPR000253">
    <property type="entry name" value="FHA_dom"/>
</dbReference>
<dbReference type="PROSITE" id="PS50006">
    <property type="entry name" value="FHA_DOMAIN"/>
    <property type="match status" value="1"/>
</dbReference>
<dbReference type="HOGENOM" id="CLU_108862_1_0_11"/>
<evidence type="ECO:0000256" key="1">
    <source>
        <dbReference type="ARBA" id="ARBA00022553"/>
    </source>
</evidence>
<sequence length="153" mass="16222">MALGREEPMTDTPFERDLNSTQSFGAIDLTAMPTNAVIGLSVQDQAAIAALPVGTALLIVLQAGGGARFLLDTDKVTVGRHPRADIFLDDVTVSRKHAQFIALPEGGYQVVDNGSLNGTYVNRTCVDQAVLGAGDEVQIGKFRMVYYPGPQGS</sequence>
<dbReference type="Gene3D" id="2.60.200.20">
    <property type="match status" value="1"/>
</dbReference>
<dbReference type="Pfam" id="PF00498">
    <property type="entry name" value="FHA"/>
    <property type="match status" value="1"/>
</dbReference>
<dbReference type="EMBL" id="AWSC01000057">
    <property type="protein sequence ID" value="ERH14964.1"/>
    <property type="molecule type" value="Genomic_DNA"/>
</dbReference>
<name>U1PY27_9ACTO</name>
<feature type="domain" description="FHA" evidence="2">
    <location>
        <begin position="76"/>
        <end position="126"/>
    </location>
</feature>
<reference evidence="3 4" key="1">
    <citation type="submission" date="2013-08" db="EMBL/GenBank/DDBJ databases">
        <authorList>
            <person name="Weinstock G."/>
            <person name="Sodergren E."/>
            <person name="Wylie T."/>
            <person name="Fulton L."/>
            <person name="Fulton R."/>
            <person name="Fronick C."/>
            <person name="O'Laughlin M."/>
            <person name="Godfrey J."/>
            <person name="Miner T."/>
            <person name="Herter B."/>
            <person name="Appelbaum E."/>
            <person name="Cordes M."/>
            <person name="Lek S."/>
            <person name="Wollam A."/>
            <person name="Pepin K.H."/>
            <person name="Palsikar V.B."/>
            <person name="Mitreva M."/>
            <person name="Wilson R.K."/>
        </authorList>
    </citation>
    <scope>NUCLEOTIDE SEQUENCE [LARGE SCALE GENOMIC DNA]</scope>
    <source>
        <strain evidence="3 4">F0530</strain>
    </source>
</reference>
<dbReference type="Proteomes" id="UP000016481">
    <property type="component" value="Unassembled WGS sequence"/>
</dbReference>
<dbReference type="PATRIC" id="fig|1321817.3.peg.1183"/>
<organism evidence="3 4">
    <name type="scientific">Actinomyces graevenitzii F0530</name>
    <dbReference type="NCBI Taxonomy" id="1321817"/>
    <lineage>
        <taxon>Bacteria</taxon>
        <taxon>Bacillati</taxon>
        <taxon>Actinomycetota</taxon>
        <taxon>Actinomycetes</taxon>
        <taxon>Actinomycetales</taxon>
        <taxon>Actinomycetaceae</taxon>
        <taxon>Actinomyces</taxon>
    </lineage>
</organism>